<dbReference type="AlphaFoldDB" id="Q7U8J8"/>
<proteinExistence type="inferred from homology"/>
<keyword evidence="4 7" id="KW-1133">Transmembrane helix</keyword>
<dbReference type="InterPro" id="IPR038377">
    <property type="entry name" value="Na/Glc_symporter_sf"/>
</dbReference>
<evidence type="ECO:0000256" key="5">
    <source>
        <dbReference type="ARBA" id="ARBA00023136"/>
    </source>
</evidence>
<accession>Q7U8J8</accession>
<evidence type="ECO:0000313" key="9">
    <source>
        <dbReference type="Proteomes" id="UP000001422"/>
    </source>
</evidence>
<feature type="transmembrane region" description="Helical" evidence="7">
    <location>
        <begin position="532"/>
        <end position="553"/>
    </location>
</feature>
<evidence type="ECO:0000256" key="4">
    <source>
        <dbReference type="ARBA" id="ARBA00022989"/>
    </source>
</evidence>
<feature type="transmembrane region" description="Helical" evidence="7">
    <location>
        <begin position="388"/>
        <end position="410"/>
    </location>
</feature>
<keyword evidence="9" id="KW-1185">Reference proteome</keyword>
<protein>
    <submittedName>
        <fullName evidence="8">Sodium:solute symporter family, possibly glucose transporter</fullName>
    </submittedName>
</protein>
<feature type="transmembrane region" description="Helical" evidence="7">
    <location>
        <begin position="471"/>
        <end position="491"/>
    </location>
</feature>
<evidence type="ECO:0000256" key="3">
    <source>
        <dbReference type="ARBA" id="ARBA00022692"/>
    </source>
</evidence>
<dbReference type="CDD" id="cd11477">
    <property type="entry name" value="SLC5sbd_u1"/>
    <property type="match status" value="1"/>
</dbReference>
<feature type="transmembrane region" description="Helical" evidence="7">
    <location>
        <begin position="559"/>
        <end position="575"/>
    </location>
</feature>
<dbReference type="PANTHER" id="PTHR11819">
    <property type="entry name" value="SOLUTE CARRIER FAMILY 5"/>
    <property type="match status" value="1"/>
</dbReference>
<comment type="similarity">
    <text evidence="2 6">Belongs to the sodium:solute symporter (SSF) (TC 2.A.21) family.</text>
</comment>
<dbReference type="Gene3D" id="1.20.1730.10">
    <property type="entry name" value="Sodium/glucose cotransporter"/>
    <property type="match status" value="1"/>
</dbReference>
<feature type="transmembrane region" description="Helical" evidence="7">
    <location>
        <begin position="196"/>
        <end position="221"/>
    </location>
</feature>
<feature type="transmembrane region" description="Helical" evidence="7">
    <location>
        <begin position="416"/>
        <end position="437"/>
    </location>
</feature>
<dbReference type="HOGENOM" id="CLU_019510_0_0_3"/>
<dbReference type="EMBL" id="BX569690">
    <property type="protein sequence ID" value="CAE07134.1"/>
    <property type="molecule type" value="Genomic_DNA"/>
</dbReference>
<dbReference type="KEGG" id="syw:SYNW0619"/>
<evidence type="ECO:0000313" key="8">
    <source>
        <dbReference type="EMBL" id="CAE07134.1"/>
    </source>
</evidence>
<dbReference type="GO" id="GO:0005886">
    <property type="term" value="C:plasma membrane"/>
    <property type="evidence" value="ECO:0007669"/>
    <property type="project" value="TreeGrafter"/>
</dbReference>
<feature type="transmembrane region" description="Helical" evidence="7">
    <location>
        <begin position="6"/>
        <end position="24"/>
    </location>
</feature>
<keyword evidence="8" id="KW-0813">Transport</keyword>
<dbReference type="eggNOG" id="COG0591">
    <property type="taxonomic scope" value="Bacteria"/>
</dbReference>
<feature type="transmembrane region" description="Helical" evidence="7">
    <location>
        <begin position="296"/>
        <end position="322"/>
    </location>
</feature>
<dbReference type="RefSeq" id="WP_011127486.1">
    <property type="nucleotide sequence ID" value="NC_005070.1"/>
</dbReference>
<comment type="subcellular location">
    <subcellularLocation>
        <location evidence="1">Membrane</location>
        <topology evidence="1">Multi-pass membrane protein</topology>
    </subcellularLocation>
</comment>
<feature type="transmembrane region" description="Helical" evidence="7">
    <location>
        <begin position="166"/>
        <end position="189"/>
    </location>
</feature>
<dbReference type="Pfam" id="PF00474">
    <property type="entry name" value="SSF"/>
    <property type="match status" value="1"/>
</dbReference>
<feature type="transmembrane region" description="Helical" evidence="7">
    <location>
        <begin position="44"/>
        <end position="65"/>
    </location>
</feature>
<feature type="transmembrane region" description="Helical" evidence="7">
    <location>
        <begin position="124"/>
        <end position="146"/>
    </location>
</feature>
<evidence type="ECO:0000256" key="2">
    <source>
        <dbReference type="ARBA" id="ARBA00006434"/>
    </source>
</evidence>
<keyword evidence="3 7" id="KW-0812">Transmembrane</keyword>
<dbReference type="InterPro" id="IPR001734">
    <property type="entry name" value="Na/solute_symporter"/>
</dbReference>
<dbReference type="PROSITE" id="PS50283">
    <property type="entry name" value="NA_SOLUT_SYMP_3"/>
    <property type="match status" value="1"/>
</dbReference>
<evidence type="ECO:0000256" key="1">
    <source>
        <dbReference type="ARBA" id="ARBA00004141"/>
    </source>
</evidence>
<sequence length="587" mass="63139">MAPIDWALLGGYLVLTLVLGLWLARRNSGEEDYFVAGRRLSGWLAGASMAATTFSIDTPLYVAGLIGSRGLAGNWEWWSFGLAHVAMAVVFAPLWRRSGVLTDAAFTELRYGGPAAAWLRGIKAFLLALPVNCIGIGYAFLALRKVVEALGIVSGSPAAFGVPDTLWLLAVVALMVLAYTVAGGLWAVVVTDLVQLILALLGALAVAVAALHAAGGMGGLLEQLEGMNRPELLSLVPWTIEDGGVHWLEGAGISVPMFLAYIAVQWWSFRRSDGGGEFIQRMLATRDEQQARLAGWVFLVVNYLVRSWLWVVVALAALVLLPDQGDWELSYPALAVQLLPPVALGLVVVSLVAAFMSTVSTSVNWGASYLTHDLYQRFIRPNAGSGELLLVGQLTTVLLLGLGVVTALISDSIGTVFRLVIAIGSGPGVVLVLRWFWWRVNAAAELAAMLCGFIVGLLTTVLPLVRIEDYGLRLAVITGVSAVVWLSAMLLSPPESEAVLETFIRQVQPPGPGWARLRQRFQVEPQERLSTLLARFVCSCGMLFGGLIGIGGFLLHQQFSGWGGLVVFVGSWLLMRRLPQQNGARMV</sequence>
<feature type="transmembrane region" description="Helical" evidence="7">
    <location>
        <begin position="77"/>
        <end position="95"/>
    </location>
</feature>
<gene>
    <name evidence="8" type="ordered locus">SYNW0619</name>
</gene>
<feature type="transmembrane region" description="Helical" evidence="7">
    <location>
        <begin position="342"/>
        <end position="367"/>
    </location>
</feature>
<keyword evidence="8" id="KW-0762">Sugar transport</keyword>
<reference evidence="8 9" key="1">
    <citation type="journal article" date="2003" name="Nature">
        <title>The genome of a motile marine Synechococcus.</title>
        <authorList>
            <person name="Palenik B."/>
            <person name="Brahamsha B."/>
            <person name="Larimer F."/>
            <person name="Land M."/>
            <person name="Hauser L."/>
            <person name="Chain P."/>
            <person name="Lamerdin J."/>
            <person name="Regala W."/>
            <person name="Allen E.A."/>
            <person name="McCarren J."/>
            <person name="Paulsen I."/>
            <person name="Dufresne A."/>
            <person name="Partensky F."/>
            <person name="Webb E."/>
            <person name="Waterbury J."/>
        </authorList>
    </citation>
    <scope>NUCLEOTIDE SEQUENCE [LARGE SCALE GENOMIC DNA]</scope>
    <source>
        <strain evidence="8 9">WH8102</strain>
    </source>
</reference>
<dbReference type="Proteomes" id="UP000001422">
    <property type="component" value="Chromosome"/>
</dbReference>
<dbReference type="GO" id="GO:0005412">
    <property type="term" value="F:D-glucose:sodium symporter activity"/>
    <property type="evidence" value="ECO:0007669"/>
    <property type="project" value="TreeGrafter"/>
</dbReference>
<keyword evidence="5 7" id="KW-0472">Membrane</keyword>
<evidence type="ECO:0000256" key="7">
    <source>
        <dbReference type="SAM" id="Phobius"/>
    </source>
</evidence>
<evidence type="ECO:0000256" key="6">
    <source>
        <dbReference type="RuleBase" id="RU362091"/>
    </source>
</evidence>
<name>Q7U8J8_PARMW</name>
<dbReference type="STRING" id="84588.SYNW0619"/>
<feature type="transmembrane region" description="Helical" evidence="7">
    <location>
        <begin position="244"/>
        <end position="264"/>
    </location>
</feature>
<feature type="transmembrane region" description="Helical" evidence="7">
    <location>
        <begin position="446"/>
        <end position="465"/>
    </location>
</feature>
<dbReference type="PANTHER" id="PTHR11819:SF77">
    <property type="entry name" value="SODIUM_GLUCOSE COTRANSPORT PROTEIN"/>
    <property type="match status" value="1"/>
</dbReference>
<organism evidence="8 9">
    <name type="scientific">Parasynechococcus marenigrum (strain WH8102)</name>
    <dbReference type="NCBI Taxonomy" id="84588"/>
    <lineage>
        <taxon>Bacteria</taxon>
        <taxon>Bacillati</taxon>
        <taxon>Cyanobacteriota</taxon>
        <taxon>Cyanophyceae</taxon>
        <taxon>Synechococcales</taxon>
        <taxon>Prochlorococcaceae</taxon>
        <taxon>Parasynechococcus</taxon>
        <taxon>Parasynechococcus marenigrum</taxon>
    </lineage>
</organism>